<gene>
    <name evidence="2" type="ORF">G3N55_07160</name>
</gene>
<dbReference type="InterPro" id="IPR052573">
    <property type="entry name" value="DnaJ_C_subfamily_28"/>
</dbReference>
<dbReference type="Proteomes" id="UP000469346">
    <property type="component" value="Unassembled WGS sequence"/>
</dbReference>
<evidence type="ECO:0000313" key="2">
    <source>
        <dbReference type="EMBL" id="NDY42621.1"/>
    </source>
</evidence>
<dbReference type="EMBL" id="JAAGRR010000070">
    <property type="protein sequence ID" value="NDY42621.1"/>
    <property type="molecule type" value="Genomic_DNA"/>
</dbReference>
<sequence length="132" mass="15774">MTQEAAVSLRFLEMIAEQRIREAQERGELDDLPGAGRPLRFEDDTFVPPDLRLAYKMLKNAGYLPPELEEERELRSTAELLRHLEDEGERYRQVQKLNLLVTRINLRRRRPVNLEVDQVYYRKVVERVQVRR</sequence>
<dbReference type="Pfam" id="PF09350">
    <property type="entry name" value="DJC28_CD"/>
    <property type="match status" value="1"/>
</dbReference>
<proteinExistence type="predicted"/>
<organism evidence="2 3">
    <name type="scientific">Dissulfurirhabdus thermomarina</name>
    <dbReference type="NCBI Taxonomy" id="1765737"/>
    <lineage>
        <taxon>Bacteria</taxon>
        <taxon>Deltaproteobacteria</taxon>
        <taxon>Dissulfurirhabdaceae</taxon>
        <taxon>Dissulfurirhabdus</taxon>
    </lineage>
</organism>
<feature type="domain" description="DnaJ homologue subfamily C member 28 conserved" evidence="1">
    <location>
        <begin position="15"/>
        <end position="82"/>
    </location>
</feature>
<dbReference type="PANTHER" id="PTHR39158">
    <property type="entry name" value="OS08G0560600 PROTEIN"/>
    <property type="match status" value="1"/>
</dbReference>
<comment type="caution">
    <text evidence="2">The sequence shown here is derived from an EMBL/GenBank/DDBJ whole genome shotgun (WGS) entry which is preliminary data.</text>
</comment>
<evidence type="ECO:0000259" key="1">
    <source>
        <dbReference type="Pfam" id="PF09350"/>
    </source>
</evidence>
<dbReference type="AlphaFoldDB" id="A0A6N9TMV1"/>
<dbReference type="PANTHER" id="PTHR39158:SF1">
    <property type="entry name" value="DNAJ HOMOLOG SUBFAMILY C MEMBER 28"/>
    <property type="match status" value="1"/>
</dbReference>
<protein>
    <submittedName>
        <fullName evidence="2">DUF1992 domain-containing protein</fullName>
    </submittedName>
</protein>
<accession>A0A6N9TMV1</accession>
<name>A0A6N9TMV1_DISTH</name>
<reference evidence="2 3" key="1">
    <citation type="submission" date="2020-02" db="EMBL/GenBank/DDBJ databases">
        <title>Comparative genomics of sulfur disproportionating microorganisms.</title>
        <authorList>
            <person name="Ward L.M."/>
            <person name="Bertran E."/>
            <person name="Johnston D.T."/>
        </authorList>
    </citation>
    <scope>NUCLEOTIDE SEQUENCE [LARGE SCALE GENOMIC DNA]</scope>
    <source>
        <strain evidence="2 3">DSM 100025</strain>
    </source>
</reference>
<dbReference type="InterPro" id="IPR018961">
    <property type="entry name" value="DnaJ_homolog_subfam-C_membr-28"/>
</dbReference>
<evidence type="ECO:0000313" key="3">
    <source>
        <dbReference type="Proteomes" id="UP000469346"/>
    </source>
</evidence>
<keyword evidence="3" id="KW-1185">Reference proteome</keyword>